<gene>
    <name evidence="1" type="ORF">CCMA1212_004541</name>
</gene>
<keyword evidence="2" id="KW-1185">Reference proteome</keyword>
<protein>
    <submittedName>
        <fullName evidence="1">Uncharacterized protein</fullName>
    </submittedName>
</protein>
<name>A0ABY2H6K2_9HYPO</name>
<evidence type="ECO:0000313" key="2">
    <source>
        <dbReference type="Proteomes" id="UP001642720"/>
    </source>
</evidence>
<evidence type="ECO:0000313" key="1">
    <source>
        <dbReference type="EMBL" id="TFB03137.1"/>
    </source>
</evidence>
<proteinExistence type="predicted"/>
<accession>A0ABY2H6K2</accession>
<dbReference type="GeneID" id="300576289"/>
<dbReference type="RefSeq" id="XP_073559338.1">
    <property type="nucleotide sequence ID" value="XM_073701839.1"/>
</dbReference>
<reference evidence="1 2" key="1">
    <citation type="submission" date="2018-01" db="EMBL/GenBank/DDBJ databases">
        <title>Genome characterization of the sugarcane-associated fungus Trichoderma ghanense CCMA-1212 and their application in lignocelulose bioconversion.</title>
        <authorList>
            <person name="Steindorff A.S."/>
            <person name="Mendes T.D."/>
            <person name="Vilela E.S.D."/>
            <person name="Rodrigues D.S."/>
            <person name="Formighieri E.F."/>
            <person name="Melo I.S."/>
            <person name="Favaro L.C.L."/>
        </authorList>
    </citation>
    <scope>NUCLEOTIDE SEQUENCE [LARGE SCALE GENOMIC DNA]</scope>
    <source>
        <strain evidence="1 2">CCMA-1212</strain>
    </source>
</reference>
<dbReference type="EMBL" id="PPTA01000005">
    <property type="protein sequence ID" value="TFB03137.1"/>
    <property type="molecule type" value="Genomic_DNA"/>
</dbReference>
<sequence length="71" mass="7537">MSLSFNYGFAGTLKAAICLVEAPSPRAHTAHAQSSRMVGRSLLPLIHTTGRFDIPWMQRSLAAQPTALGAG</sequence>
<organism evidence="1 2">
    <name type="scientific">Trichoderma ghanense</name>
    <dbReference type="NCBI Taxonomy" id="65468"/>
    <lineage>
        <taxon>Eukaryota</taxon>
        <taxon>Fungi</taxon>
        <taxon>Dikarya</taxon>
        <taxon>Ascomycota</taxon>
        <taxon>Pezizomycotina</taxon>
        <taxon>Sordariomycetes</taxon>
        <taxon>Hypocreomycetidae</taxon>
        <taxon>Hypocreales</taxon>
        <taxon>Hypocreaceae</taxon>
        <taxon>Trichoderma</taxon>
    </lineage>
</organism>
<comment type="caution">
    <text evidence="1">The sequence shown here is derived from an EMBL/GenBank/DDBJ whole genome shotgun (WGS) entry which is preliminary data.</text>
</comment>
<dbReference type="Proteomes" id="UP001642720">
    <property type="component" value="Unassembled WGS sequence"/>
</dbReference>